<dbReference type="Gene3D" id="3.40.50.300">
    <property type="entry name" value="P-loop containing nucleotide triphosphate hydrolases"/>
    <property type="match status" value="1"/>
</dbReference>
<name>A0AA36HKV1_9DINO</name>
<keyword evidence="4" id="KW-1185">Reference proteome</keyword>
<dbReference type="EMBL" id="CAUJNA010000011">
    <property type="protein sequence ID" value="CAJ1370357.1"/>
    <property type="molecule type" value="Genomic_DNA"/>
</dbReference>
<dbReference type="Gene3D" id="1.10.150.50">
    <property type="entry name" value="Transcription Factor, Ets-1"/>
    <property type="match status" value="1"/>
</dbReference>
<evidence type="ECO:0000256" key="1">
    <source>
        <dbReference type="SAM" id="MobiDB-lite"/>
    </source>
</evidence>
<dbReference type="AlphaFoldDB" id="A0AA36HKV1"/>
<feature type="domain" description="SAM" evidence="2">
    <location>
        <begin position="217"/>
        <end position="291"/>
    </location>
</feature>
<dbReference type="InterPro" id="IPR001660">
    <property type="entry name" value="SAM"/>
</dbReference>
<protein>
    <recommendedName>
        <fullName evidence="2">SAM domain-containing protein</fullName>
    </recommendedName>
</protein>
<feature type="compositionally biased region" description="Basic and acidic residues" evidence="1">
    <location>
        <begin position="172"/>
        <end position="181"/>
    </location>
</feature>
<evidence type="ECO:0000259" key="2">
    <source>
        <dbReference type="SMART" id="SM00454"/>
    </source>
</evidence>
<organism evidence="3 4">
    <name type="scientific">Effrenium voratum</name>
    <dbReference type="NCBI Taxonomy" id="2562239"/>
    <lineage>
        <taxon>Eukaryota</taxon>
        <taxon>Sar</taxon>
        <taxon>Alveolata</taxon>
        <taxon>Dinophyceae</taxon>
        <taxon>Suessiales</taxon>
        <taxon>Symbiodiniaceae</taxon>
        <taxon>Effrenium</taxon>
    </lineage>
</organism>
<feature type="region of interest" description="Disordered" evidence="1">
    <location>
        <begin position="43"/>
        <end position="62"/>
    </location>
</feature>
<reference evidence="3" key="1">
    <citation type="submission" date="2023-08" db="EMBL/GenBank/DDBJ databases">
        <authorList>
            <person name="Chen Y."/>
            <person name="Shah S."/>
            <person name="Dougan E. K."/>
            <person name="Thang M."/>
            <person name="Chan C."/>
        </authorList>
    </citation>
    <scope>NUCLEOTIDE SEQUENCE</scope>
</reference>
<dbReference type="InterPro" id="IPR027417">
    <property type="entry name" value="P-loop_NTPase"/>
</dbReference>
<comment type="caution">
    <text evidence="3">The sequence shown here is derived from an EMBL/GenBank/DDBJ whole genome shotgun (WGS) entry which is preliminary data.</text>
</comment>
<dbReference type="Proteomes" id="UP001178507">
    <property type="component" value="Unassembled WGS sequence"/>
</dbReference>
<dbReference type="InterPro" id="IPR013761">
    <property type="entry name" value="SAM/pointed_sf"/>
</dbReference>
<sequence length="868" mass="96667">MGMETMKGRRSRGVSFRFFLVAIAWLLVHTVHLFTIPHGRISPSRPGWKDSRGPQVTRWHPGRGAGRFNQQLRWRCSLQCPSSASSQRWLHAGVALRARAAREDNNAEDRLDLEEAIAEAERVLQDNDKVEKIKAVLRKAQKINPGKWTLSGKKDELKQKLREFVEEAKATKKGLEEDSHRAQVTSWHPGRGGVASRASPQQDSGAEDWLAKSREEVEGFSIAQVSDWVRAVLLAAGFEADDITEVTPILLKQKVIGAALLKLTLEELMQDGVPRGPAKLLAEKIQLLQEPQVSRLVQELVLVVKQKAFDNALSKLRDIAVLPEHAIQDEQYCHPYQLAETWHLVAFGQELLDNYRSLSFDSASSRAPRLMALSAGTGTGKTHSLLEAPKALASADRAWTDCEFIYITYNQEQDLTMDLETQFFACQKAVLWRLMLRQVGTSNQGCGKALRHLMNIEISPAEILQMFVNAAAKPNVVICVDELQLLQEEGVKAAASTLASVALALSQASKRCLVLLAALTDETLKSVSERPALTVNPILLDNSGREFIVDRALPNATAKQKTNIKGAAGLHARSIVVACQQLSQYPSIDSVRIAAALKSRLGVRLRSDDRADIREYIKMSMTTNVEDALKKHPLAKPFADPNGAIPPALTIACFETTGNTGALHPACCIFAPDLFDDASKALERAALYRDQFRALYSLPVVPQTMLVQNTNPRRAEWFHQLRFPLATAQQVCRESLFEVRNKQTVRTRLRLQEGVYYFPGAANHPRIDRAVIAYHLETNTQCLVIYQDKLNQNLPKAVRSLNEAADSFCNHIQVILCVAIAAQATDATNCQSKFRYPYLLVREGDISNFFSPTFAAAITFIQDRHRID</sequence>
<accession>A0AA36HKV1</accession>
<dbReference type="SMART" id="SM00454">
    <property type="entry name" value="SAM"/>
    <property type="match status" value="1"/>
</dbReference>
<evidence type="ECO:0000313" key="3">
    <source>
        <dbReference type="EMBL" id="CAJ1370357.1"/>
    </source>
</evidence>
<feature type="region of interest" description="Disordered" evidence="1">
    <location>
        <begin position="172"/>
        <end position="205"/>
    </location>
</feature>
<proteinExistence type="predicted"/>
<evidence type="ECO:0000313" key="4">
    <source>
        <dbReference type="Proteomes" id="UP001178507"/>
    </source>
</evidence>
<gene>
    <name evidence="3" type="ORF">EVOR1521_LOCUS936</name>
</gene>